<reference evidence="1 2" key="2">
    <citation type="submission" date="2018-11" db="EMBL/GenBank/DDBJ databases">
        <authorList>
            <consortium name="Pathogen Informatics"/>
        </authorList>
    </citation>
    <scope>NUCLEOTIDE SEQUENCE [LARGE SCALE GENOMIC DNA]</scope>
</reference>
<organism evidence="3">
    <name type="scientific">Anisakis simplex</name>
    <name type="common">Herring worm</name>
    <dbReference type="NCBI Taxonomy" id="6269"/>
    <lineage>
        <taxon>Eukaryota</taxon>
        <taxon>Metazoa</taxon>
        <taxon>Ecdysozoa</taxon>
        <taxon>Nematoda</taxon>
        <taxon>Chromadorea</taxon>
        <taxon>Rhabditida</taxon>
        <taxon>Spirurina</taxon>
        <taxon>Ascaridomorpha</taxon>
        <taxon>Ascaridoidea</taxon>
        <taxon>Anisakidae</taxon>
        <taxon>Anisakis</taxon>
        <taxon>Anisakis simplex complex</taxon>
    </lineage>
</organism>
<dbReference type="EMBL" id="UYRR01034047">
    <property type="protein sequence ID" value="VDK60224.1"/>
    <property type="molecule type" value="Genomic_DNA"/>
</dbReference>
<proteinExistence type="predicted"/>
<name>A0A0M3KAG8_ANISI</name>
<evidence type="ECO:0000313" key="3">
    <source>
        <dbReference type="WBParaSite" id="ASIM_0001796401-mRNA-1"/>
    </source>
</evidence>
<dbReference type="AlphaFoldDB" id="A0A0M3KAG8"/>
<dbReference type="WBParaSite" id="ASIM_0001796401-mRNA-1">
    <property type="protein sequence ID" value="ASIM_0001796401-mRNA-1"/>
    <property type="gene ID" value="ASIM_0001796401"/>
</dbReference>
<evidence type="ECO:0000313" key="1">
    <source>
        <dbReference type="EMBL" id="VDK60224.1"/>
    </source>
</evidence>
<accession>A0A0M3KAG8</accession>
<protein>
    <submittedName>
        <fullName evidence="3">RUN domain-containing protein</fullName>
    </submittedName>
</protein>
<keyword evidence="2" id="KW-1185">Reference proteome</keyword>
<reference evidence="3" key="1">
    <citation type="submission" date="2017-02" db="UniProtKB">
        <authorList>
            <consortium name="WormBaseParasite"/>
        </authorList>
    </citation>
    <scope>IDENTIFICATION</scope>
</reference>
<gene>
    <name evidence="1" type="ORF">ASIM_LOCUS17366</name>
</gene>
<sequence length="549" mass="62427">MQFEIADVKKKQQSIQTVDHLLEEVSEKIKFCEVLKEQEDIGQYVESVPRLFDEPYYSSSFIEIKPEEFEGYDRDLTRAQHQHTHQPNQQYQSSDFGLTSERNIDSEVQICDSSSIVAKNHFRRKQQKLRTNRLKLVNVSCYIRDQFNSRHEWSPLYLRRYQDMLLLAVSDVPLPLPENESDFLMEQPFSSSESEQHCQLLLRTYLPSPSAGEAEKRIPLDHLQRLFEASLLSKFLQKDFHHRTIQLPSQNHFSSTRSVSPFFSKSNSLMSSHSHSSLLEEDFKLETICQLLNQLQLYLFSNSFATGAPQFLFSASNRCKPSPLPDNPSQAFAVIPCCSSSSTTSLSSSSMCDFSMVPDPENASSKHLFSRINVECIMEKDTQCLEQPLMQPLIAANSSRHLNGVSFDRSTSAGWTQVSQALWMYLRDTTQNPTATIDRLLQERSPSRLDCTRAICALAKPEFDLKERTRNSNSCSSTDEYDTTGTVQVSRITFCIGDILYPLLVALNTEPSSPFPVQISHSKITIAKKLKNSVLFGRGAVLFCASLIS</sequence>
<evidence type="ECO:0000313" key="2">
    <source>
        <dbReference type="Proteomes" id="UP000267096"/>
    </source>
</evidence>
<dbReference type="Proteomes" id="UP000267096">
    <property type="component" value="Unassembled WGS sequence"/>
</dbReference>